<feature type="domain" description="Glycoside hydrolase family 5" evidence="5">
    <location>
        <begin position="67"/>
        <end position="124"/>
    </location>
</feature>
<comment type="similarity">
    <text evidence="1 4">Belongs to the glycosyl hydrolase 5 (cellulase A) family.</text>
</comment>
<dbReference type="KEGG" id="spap:H3Z74_00920"/>
<dbReference type="InterPro" id="IPR001547">
    <property type="entry name" value="Glyco_hydro_5"/>
</dbReference>
<dbReference type="InterPro" id="IPR052066">
    <property type="entry name" value="Glycosphingolipid_Hydrolases"/>
</dbReference>
<evidence type="ECO:0000256" key="4">
    <source>
        <dbReference type="RuleBase" id="RU361153"/>
    </source>
</evidence>
<evidence type="ECO:0000256" key="3">
    <source>
        <dbReference type="ARBA" id="ARBA00023295"/>
    </source>
</evidence>
<evidence type="ECO:0000259" key="6">
    <source>
        <dbReference type="Pfam" id="PF18564"/>
    </source>
</evidence>
<evidence type="ECO:0000256" key="1">
    <source>
        <dbReference type="ARBA" id="ARBA00005641"/>
    </source>
</evidence>
<accession>A0A7H0LJK1</accession>
<reference evidence="7 8" key="1">
    <citation type="submission" date="2020-09" db="EMBL/GenBank/DDBJ databases">
        <title>Sphingomonas sp., a new species isolated from pork steak.</title>
        <authorList>
            <person name="Heidler von Heilborn D."/>
        </authorList>
    </citation>
    <scope>NUCLEOTIDE SEQUENCE [LARGE SCALE GENOMIC DNA]</scope>
    <source>
        <strain evidence="8">S8-3T</strain>
    </source>
</reference>
<organism evidence="7 8">
    <name type="scientific">Sphingomonas alpina</name>
    <dbReference type="NCBI Taxonomy" id="653931"/>
    <lineage>
        <taxon>Bacteria</taxon>
        <taxon>Pseudomonadati</taxon>
        <taxon>Pseudomonadota</taxon>
        <taxon>Alphaproteobacteria</taxon>
        <taxon>Sphingomonadales</taxon>
        <taxon>Sphingomonadaceae</taxon>
        <taxon>Sphingomonas</taxon>
    </lineage>
</organism>
<dbReference type="EMBL" id="CP061038">
    <property type="protein sequence ID" value="QNQ09854.1"/>
    <property type="molecule type" value="Genomic_DNA"/>
</dbReference>
<dbReference type="Gene3D" id="2.60.40.1180">
    <property type="entry name" value="Golgi alpha-mannosidase II"/>
    <property type="match status" value="1"/>
</dbReference>
<dbReference type="InterPro" id="IPR013780">
    <property type="entry name" value="Glyco_hydro_b"/>
</dbReference>
<dbReference type="PANTHER" id="PTHR31308:SF5">
    <property type="entry name" value="ERGOSTERYL-BETA-GLUCOSIDASE"/>
    <property type="match status" value="1"/>
</dbReference>
<proteinExistence type="inferred from homology"/>
<dbReference type="Proteomes" id="UP000516148">
    <property type="component" value="Chromosome"/>
</dbReference>
<evidence type="ECO:0000313" key="8">
    <source>
        <dbReference type="Proteomes" id="UP000516148"/>
    </source>
</evidence>
<dbReference type="GO" id="GO:0008422">
    <property type="term" value="F:beta-glucosidase activity"/>
    <property type="evidence" value="ECO:0007669"/>
    <property type="project" value="TreeGrafter"/>
</dbReference>
<evidence type="ECO:0000259" key="5">
    <source>
        <dbReference type="Pfam" id="PF00150"/>
    </source>
</evidence>
<dbReference type="Pfam" id="PF00150">
    <property type="entry name" value="Cellulase"/>
    <property type="match status" value="1"/>
</dbReference>
<keyword evidence="3 4" id="KW-0326">Glycosidase</keyword>
<dbReference type="PROSITE" id="PS00659">
    <property type="entry name" value="GLYCOSYL_HYDROL_F5"/>
    <property type="match status" value="1"/>
</dbReference>
<dbReference type="Gene3D" id="3.20.20.80">
    <property type="entry name" value="Glycosidases"/>
    <property type="match status" value="1"/>
</dbReference>
<dbReference type="GO" id="GO:0016042">
    <property type="term" value="P:lipid catabolic process"/>
    <property type="evidence" value="ECO:0007669"/>
    <property type="project" value="UniProtKB-ARBA"/>
</dbReference>
<dbReference type="Pfam" id="PF18564">
    <property type="entry name" value="Glyco_hydro_5_C"/>
    <property type="match status" value="1"/>
</dbReference>
<protein>
    <submittedName>
        <fullName evidence="7">Cellulase family glycosylhydrolase</fullName>
    </submittedName>
</protein>
<dbReference type="InterPro" id="IPR018087">
    <property type="entry name" value="Glyco_hydro_5_CS"/>
</dbReference>
<gene>
    <name evidence="7" type="ORF">H3Z74_00920</name>
</gene>
<dbReference type="GO" id="GO:0000272">
    <property type="term" value="P:polysaccharide catabolic process"/>
    <property type="evidence" value="ECO:0007669"/>
    <property type="project" value="InterPro"/>
</dbReference>
<dbReference type="PANTHER" id="PTHR31308">
    <property type="match status" value="1"/>
</dbReference>
<keyword evidence="2 4" id="KW-0378">Hydrolase</keyword>
<dbReference type="InterPro" id="IPR017853">
    <property type="entry name" value="GH"/>
</dbReference>
<dbReference type="SUPFAM" id="SSF51445">
    <property type="entry name" value="(Trans)glycosidases"/>
    <property type="match status" value="1"/>
</dbReference>
<feature type="domain" description="Glycoside hydrolase family 5 C-terminal" evidence="6">
    <location>
        <begin position="546"/>
        <end position="605"/>
    </location>
</feature>
<evidence type="ECO:0000313" key="7">
    <source>
        <dbReference type="EMBL" id="QNQ09854.1"/>
    </source>
</evidence>
<dbReference type="InterPro" id="IPR041036">
    <property type="entry name" value="GH5_C"/>
</dbReference>
<sequence length="630" mass="67983">MLDVRGTRFVDRSGRHVLLRGVNLGGDCKLPASVSGTHLRDDFADHRTVSFIGRPFPLAEADGHLGRLARWGFNALRLLTTWEAVAHAGPGMRDEAYLDYLRAVCLKAAAHGFAVFIDFHQDVWSRMTGGDGAPGWVFEAVGLDFTRFGAADAAHLMQQRYDSAMGGRQAAYPQMSWGSNYRLPANAIMWTLFFGGARFLPGFRPGGTPVQDLLQGEYLAAMTAVAERVADIPEVIGFDTLNEPDTGMIGRPLTYRHCARSVEQPEPVRPGLAMSPLDMLLIADGRPREIPLVVRTGQGFEVEPAGHRVANPAGVRIWRDGVACPFAEAGIYDGETALRPDHFDRADGAAIDPERDHVLPFFHAMAATVRRVRPDWLVFAEVNPFKAFTGMGFPDGMPDRCVNASHWYDFATLVTKQVEPRRATSYAAQLGVIKRLGDALGESGAPTLIGEFGLPFDLDQGAAYAAWRAGDTAPWEDHIAALGAMYDALDTHLMSGTLWNYTASNRNDAALGDGWNQEDLSIFSLDQATHDGDPDSGGRAVPGFARPYARAVQGVLTEQGFDAAGGVFRIAFDADPVIAAPTEIVLPVAHFPRGAAIEAVGCERLADPAPGVIAVRALETGPLLVVATAL</sequence>
<dbReference type="RefSeq" id="WP_187762163.1">
    <property type="nucleotide sequence ID" value="NZ_CP061038.1"/>
</dbReference>
<dbReference type="AlphaFoldDB" id="A0A7H0LJK1"/>
<evidence type="ECO:0000256" key="2">
    <source>
        <dbReference type="ARBA" id="ARBA00022801"/>
    </source>
</evidence>
<keyword evidence="8" id="KW-1185">Reference proteome</keyword>
<name>A0A7H0LJK1_9SPHN</name>
<dbReference type="GO" id="GO:1901136">
    <property type="term" value="P:carbohydrate derivative catabolic process"/>
    <property type="evidence" value="ECO:0007669"/>
    <property type="project" value="UniProtKB-ARBA"/>
</dbReference>